<gene>
    <name evidence="9" type="ORF">SAMN04490243_1460</name>
</gene>
<dbReference type="RefSeq" id="WP_092982112.1">
    <property type="nucleotide sequence ID" value="NZ_FOYQ01000001.1"/>
</dbReference>
<name>A0A1I6G9U6_9FLAO</name>
<dbReference type="Proteomes" id="UP000199534">
    <property type="component" value="Unassembled WGS sequence"/>
</dbReference>
<dbReference type="OrthoDB" id="5498344at2"/>
<dbReference type="Pfam" id="PF22700">
    <property type="entry name" value="MVD-like_N"/>
    <property type="match status" value="1"/>
</dbReference>
<evidence type="ECO:0000256" key="2">
    <source>
        <dbReference type="ARBA" id="ARBA00022741"/>
    </source>
</evidence>
<keyword evidence="1" id="KW-0444">Lipid biosynthesis</keyword>
<dbReference type="InterPro" id="IPR005935">
    <property type="entry name" value="Mev_decarb"/>
</dbReference>
<dbReference type="Pfam" id="PF18376">
    <property type="entry name" value="MDD_C"/>
    <property type="match status" value="1"/>
</dbReference>
<sequence length="372" mass="40765">MNDSEFHFQGNPDLLPDSGSTSWSAPSNIALVKYWGKYPVQLPANPSLSFTLEACATRTTLEFEKVSEHASSLADTDKLKVFLDGQPAPDFEPKIYKFLERISPYMPFVNGLKLRLNTGNTFPHSSGIASSASGMAALSLCLLEIEKQLDPHMDSLRFSRKASFLARLGSGSACRSIEGGLVLWGAAEGVPGSSDLYGITYPGETDPVFQTYHDTILLVDRGKKEVSSTAGHGLMEGHPFAQARFQQARENISRLEDILKRGDLNAFCELVEVEALSLHALMMSGEPSYLLMKPGTLAVIEKVRRFRKESGLPLCFTLDAGANVHLLYPGALSAKVYPFIQQELLSYAQDGAHICDRVGKGARPLTLHRRNN</sequence>
<evidence type="ECO:0000313" key="10">
    <source>
        <dbReference type="Proteomes" id="UP000199534"/>
    </source>
</evidence>
<keyword evidence="10" id="KW-1185">Reference proteome</keyword>
<reference evidence="9 10" key="1">
    <citation type="submission" date="2016-10" db="EMBL/GenBank/DDBJ databases">
        <authorList>
            <person name="de Groot N.N."/>
        </authorList>
    </citation>
    <scope>NUCLEOTIDE SEQUENCE [LARGE SCALE GENOMIC DNA]</scope>
    <source>
        <strain evidence="9 10">DSM 21019</strain>
    </source>
</reference>
<dbReference type="Gene3D" id="3.30.70.890">
    <property type="entry name" value="GHMP kinase, C-terminal domain"/>
    <property type="match status" value="1"/>
</dbReference>
<dbReference type="GO" id="GO:0005524">
    <property type="term" value="F:ATP binding"/>
    <property type="evidence" value="ECO:0007669"/>
    <property type="project" value="UniProtKB-KW"/>
</dbReference>
<evidence type="ECO:0000259" key="8">
    <source>
        <dbReference type="Pfam" id="PF22700"/>
    </source>
</evidence>
<feature type="domain" description="Diphosphomevalonate decarboxylase-like N-terminal" evidence="8">
    <location>
        <begin position="25"/>
        <end position="188"/>
    </location>
</feature>
<feature type="domain" description="Mvd1 C-terminal" evidence="7">
    <location>
        <begin position="216"/>
        <end position="342"/>
    </location>
</feature>
<dbReference type="InterPro" id="IPR053859">
    <property type="entry name" value="MVD-like_N"/>
</dbReference>
<proteinExistence type="predicted"/>
<organism evidence="9 10">
    <name type="scientific">Robiginitalea myxolifaciens</name>
    <dbReference type="NCBI Taxonomy" id="400055"/>
    <lineage>
        <taxon>Bacteria</taxon>
        <taxon>Pseudomonadati</taxon>
        <taxon>Bacteroidota</taxon>
        <taxon>Flavobacteriia</taxon>
        <taxon>Flavobacteriales</taxon>
        <taxon>Flavobacteriaceae</taxon>
        <taxon>Robiginitalea</taxon>
    </lineage>
</organism>
<dbReference type="STRING" id="400055.SAMN04490243_1460"/>
<dbReference type="InterPro" id="IPR020568">
    <property type="entry name" value="Ribosomal_Su5_D2-typ_SF"/>
</dbReference>
<dbReference type="PANTHER" id="PTHR10977">
    <property type="entry name" value="DIPHOSPHOMEVALONATE DECARBOXYLASE"/>
    <property type="match status" value="1"/>
</dbReference>
<dbReference type="SUPFAM" id="SSF55060">
    <property type="entry name" value="GHMP Kinase, C-terminal domain"/>
    <property type="match status" value="1"/>
</dbReference>
<dbReference type="PIRSF" id="PIRSF015950">
    <property type="entry name" value="Mev_P_decrbx"/>
    <property type="match status" value="1"/>
</dbReference>
<evidence type="ECO:0000256" key="3">
    <source>
        <dbReference type="ARBA" id="ARBA00022840"/>
    </source>
</evidence>
<dbReference type="Gene3D" id="3.30.230.10">
    <property type="match status" value="1"/>
</dbReference>
<evidence type="ECO:0000256" key="5">
    <source>
        <dbReference type="ARBA" id="ARBA00023239"/>
    </source>
</evidence>
<dbReference type="AlphaFoldDB" id="A0A1I6G9U6"/>
<evidence type="ECO:0000259" key="7">
    <source>
        <dbReference type="Pfam" id="PF18376"/>
    </source>
</evidence>
<dbReference type="GO" id="GO:0016831">
    <property type="term" value="F:carboxy-lyase activity"/>
    <property type="evidence" value="ECO:0007669"/>
    <property type="project" value="InterPro"/>
</dbReference>
<keyword evidence="3" id="KW-0067">ATP-binding</keyword>
<dbReference type="InterPro" id="IPR014721">
    <property type="entry name" value="Ribsml_uS5_D2-typ_fold_subgr"/>
</dbReference>
<evidence type="ECO:0000256" key="4">
    <source>
        <dbReference type="ARBA" id="ARBA00023098"/>
    </source>
</evidence>
<keyword evidence="2" id="KW-0547">Nucleotide-binding</keyword>
<feature type="region of interest" description="Disordered" evidence="6">
    <location>
        <begin position="1"/>
        <end position="22"/>
    </location>
</feature>
<evidence type="ECO:0000313" key="9">
    <source>
        <dbReference type="EMBL" id="SFR38963.1"/>
    </source>
</evidence>
<accession>A0A1I6G9U6</accession>
<evidence type="ECO:0000256" key="6">
    <source>
        <dbReference type="SAM" id="MobiDB-lite"/>
    </source>
</evidence>
<keyword evidence="4" id="KW-0443">Lipid metabolism</keyword>
<evidence type="ECO:0000256" key="1">
    <source>
        <dbReference type="ARBA" id="ARBA00022516"/>
    </source>
</evidence>
<protein>
    <submittedName>
        <fullName evidence="9">Diphosphomevalonate decarboxylase</fullName>
    </submittedName>
</protein>
<dbReference type="InterPro" id="IPR036554">
    <property type="entry name" value="GHMP_kinase_C_sf"/>
</dbReference>
<keyword evidence="5" id="KW-0456">Lyase</keyword>
<dbReference type="SUPFAM" id="SSF54211">
    <property type="entry name" value="Ribosomal protein S5 domain 2-like"/>
    <property type="match status" value="1"/>
</dbReference>
<dbReference type="GO" id="GO:0008299">
    <property type="term" value="P:isoprenoid biosynthetic process"/>
    <property type="evidence" value="ECO:0007669"/>
    <property type="project" value="InterPro"/>
</dbReference>
<dbReference type="EMBL" id="FOYQ01000001">
    <property type="protein sequence ID" value="SFR38963.1"/>
    <property type="molecule type" value="Genomic_DNA"/>
</dbReference>
<dbReference type="InterPro" id="IPR041431">
    <property type="entry name" value="Mvd1_C"/>
</dbReference>
<dbReference type="PANTHER" id="PTHR10977:SF3">
    <property type="entry name" value="DIPHOSPHOMEVALONATE DECARBOXYLASE"/>
    <property type="match status" value="1"/>
</dbReference>